<protein>
    <submittedName>
        <fullName evidence="1">Uncharacterized protein</fullName>
    </submittedName>
</protein>
<comment type="caution">
    <text evidence="1">The sequence shown here is derived from an EMBL/GenBank/DDBJ whole genome shotgun (WGS) entry which is preliminary data.</text>
</comment>
<dbReference type="Proteomes" id="UP000252085">
    <property type="component" value="Unassembled WGS sequence"/>
</dbReference>
<evidence type="ECO:0000313" key="1">
    <source>
        <dbReference type="EMBL" id="RCJ36097.1"/>
    </source>
</evidence>
<name>A0A367RHQ6_NOSPU</name>
<dbReference type="Pfam" id="PF22075">
    <property type="entry name" value="DUF6939"/>
    <property type="match status" value="1"/>
</dbReference>
<sequence>MPLIIKNRRVSVENLAKVYPNAVIIDVTSRGSEPWIRFSPFYPHAGIPIPFSPGQFSMTVEGIWQGLKVFETSNIDPSKFLISEMKGIKRSARKYGKVLGHRIGLTGDKLLSYQEARRQIYLPSYRWVLENRVQDLIYKLKELVAHTTVVLLDYETNYDINNLSRPLSHAGLIKLYLEDNWPTEI</sequence>
<dbReference type="InterPro" id="IPR054219">
    <property type="entry name" value="DUF6939"/>
</dbReference>
<reference evidence="1 2" key="1">
    <citation type="submission" date="2016-04" db="EMBL/GenBank/DDBJ databases">
        <authorList>
            <person name="Evans L.H."/>
            <person name="Alamgir A."/>
            <person name="Owens N."/>
            <person name="Weber N.D."/>
            <person name="Virtaneva K."/>
            <person name="Barbian K."/>
            <person name="Babar A."/>
            <person name="Rosenke K."/>
        </authorList>
    </citation>
    <scope>NUCLEOTIDE SEQUENCE [LARGE SCALE GENOMIC DNA]</scope>
    <source>
        <strain evidence="1">NIES-2108</strain>
    </source>
</reference>
<dbReference type="AlphaFoldDB" id="A0A367RHQ6"/>
<organism evidence="1 2">
    <name type="scientific">Nostoc punctiforme NIES-2108</name>
    <dbReference type="NCBI Taxonomy" id="1356359"/>
    <lineage>
        <taxon>Bacteria</taxon>
        <taxon>Bacillati</taxon>
        <taxon>Cyanobacteriota</taxon>
        <taxon>Cyanophyceae</taxon>
        <taxon>Nostocales</taxon>
        <taxon>Nostocaceae</taxon>
        <taxon>Nostoc</taxon>
    </lineage>
</organism>
<proteinExistence type="predicted"/>
<accession>A0A367RHQ6</accession>
<gene>
    <name evidence="1" type="ORF">A6769_17460</name>
</gene>
<dbReference type="EMBL" id="LXQE01000150">
    <property type="protein sequence ID" value="RCJ36097.1"/>
    <property type="molecule type" value="Genomic_DNA"/>
</dbReference>
<evidence type="ECO:0000313" key="2">
    <source>
        <dbReference type="Proteomes" id="UP000252085"/>
    </source>
</evidence>